<dbReference type="SUPFAM" id="SSF55486">
    <property type="entry name" value="Metalloproteases ('zincins'), catalytic domain"/>
    <property type="match status" value="1"/>
</dbReference>
<organism evidence="2">
    <name type="scientific">candidate division WOR-3 bacterium</name>
    <dbReference type="NCBI Taxonomy" id="2052148"/>
    <lineage>
        <taxon>Bacteria</taxon>
        <taxon>Bacteria division WOR-3</taxon>
    </lineage>
</organism>
<keyword evidence="1" id="KW-0812">Transmembrane</keyword>
<dbReference type="EMBL" id="DTMZ01000071">
    <property type="protein sequence ID" value="HGD13057.1"/>
    <property type="molecule type" value="Genomic_DNA"/>
</dbReference>
<name>A0A7V3PTG1_UNCW3</name>
<keyword evidence="1" id="KW-0472">Membrane</keyword>
<protein>
    <submittedName>
        <fullName evidence="2">Uncharacterized protein</fullName>
    </submittedName>
</protein>
<gene>
    <name evidence="2" type="ORF">ENX16_03145</name>
</gene>
<dbReference type="Gene3D" id="2.40.160.50">
    <property type="entry name" value="membrane protein fhac: a member of the omp85/tpsb transporter family"/>
    <property type="match status" value="1"/>
</dbReference>
<keyword evidence="1" id="KW-1133">Transmembrane helix</keyword>
<evidence type="ECO:0000256" key="1">
    <source>
        <dbReference type="SAM" id="Phobius"/>
    </source>
</evidence>
<proteinExistence type="predicted"/>
<evidence type="ECO:0000313" key="2">
    <source>
        <dbReference type="EMBL" id="HGD13057.1"/>
    </source>
</evidence>
<dbReference type="Gene3D" id="1.10.390.10">
    <property type="entry name" value="Neutral Protease Domain 2"/>
    <property type="match status" value="1"/>
</dbReference>
<accession>A0A7V3PTG1</accession>
<sequence length="746" mass="84939">MKVIHHLPRVKIGLGGAVFKITFILLAISLSTSTAIPQNLTSQSIAAVQPDNFTTPEFNFLVSAKLIPYQSLLRNEAKKICQLYRQWFGPISSSYQQLTIADSVALSRLANRPKNLMLINQVPVPFTRLLQRTLAIEIARYWFGAEQITDPFLSQGLPAYAASRYLKTVYGDDNLLDLPISIPFLAGASDYYLHRIYFYLAAVNNLSQDLTAPEQVNDRFISDALYKSQAVLLLTALEKELGKQIIDSAIRNYRSKYILAANLTKSDSEAKIPVQPQTAGFISILTAIAGYEQELIINQLFRQTGTNDLKVTRVFRQGKNLNISLGARSPLNMPVVVRTVFTDRTSRTDTVLLTSTTRLTFATEKRVRMVIVDPENKILEPDRWNNIYPRRITFKPIFALPDFEAYQLFYGPWFWYDSYRGFQPGIWFQGRKFIDAGPARGEHNWTLIQNYSSKKSDWHTGCSYQTPLLFYPTRVRLYFAGDNSFRDRGLKLYLSSEFSNPFHLPRNELQFGYRLYELLDTTGRDPRAWERARVAELRVRFYHQGKKPGLAIQQELLYTQGLKPVLSEYDYAKISLVENITIAVGKLLPVSVRIFAGAITGSVPLQERFYLSGGLNYTPSEPVSWAYEGMASGQEHWHYDGDVNCRGYYGSSRSGKFAWGVNIYLLPCPRAHFPISLFQPFFDVGNVADSLNPALFKPVLDAGIRLKIGPLYADFPFWKSSPRAREKHFAFRWSLGFKLTELISGI</sequence>
<feature type="transmembrane region" description="Helical" evidence="1">
    <location>
        <begin position="12"/>
        <end position="30"/>
    </location>
</feature>
<comment type="caution">
    <text evidence="2">The sequence shown here is derived from an EMBL/GenBank/DDBJ whole genome shotgun (WGS) entry which is preliminary data.</text>
</comment>
<dbReference type="InterPro" id="IPR027268">
    <property type="entry name" value="Peptidase_M4/M1_CTD_sf"/>
</dbReference>
<reference evidence="2" key="1">
    <citation type="journal article" date="2020" name="mSystems">
        <title>Genome- and Community-Level Interaction Insights into Carbon Utilization and Element Cycling Functions of Hydrothermarchaeota in Hydrothermal Sediment.</title>
        <authorList>
            <person name="Zhou Z."/>
            <person name="Liu Y."/>
            <person name="Xu W."/>
            <person name="Pan J."/>
            <person name="Luo Z.H."/>
            <person name="Li M."/>
        </authorList>
    </citation>
    <scope>NUCLEOTIDE SEQUENCE [LARGE SCALE GENOMIC DNA]</scope>
    <source>
        <strain evidence="2">SpSt-914</strain>
    </source>
</reference>
<dbReference type="AlphaFoldDB" id="A0A7V3PTG1"/>